<evidence type="ECO:0000256" key="2">
    <source>
        <dbReference type="ARBA" id="ARBA00023125"/>
    </source>
</evidence>
<evidence type="ECO:0000313" key="6">
    <source>
        <dbReference type="Proteomes" id="UP000076661"/>
    </source>
</evidence>
<dbReference type="InterPro" id="IPR018060">
    <property type="entry name" value="HTH_AraC"/>
</dbReference>
<dbReference type="GO" id="GO:0043565">
    <property type="term" value="F:sequence-specific DNA binding"/>
    <property type="evidence" value="ECO:0007669"/>
    <property type="project" value="InterPro"/>
</dbReference>
<dbReference type="PROSITE" id="PS01124">
    <property type="entry name" value="HTH_ARAC_FAMILY_2"/>
    <property type="match status" value="1"/>
</dbReference>
<evidence type="ECO:0000256" key="3">
    <source>
        <dbReference type="ARBA" id="ARBA00023163"/>
    </source>
</evidence>
<dbReference type="Proteomes" id="UP000076661">
    <property type="component" value="Unassembled WGS sequence"/>
</dbReference>
<dbReference type="PANTHER" id="PTHR43280:SF2">
    <property type="entry name" value="HTH-TYPE TRANSCRIPTIONAL REGULATOR EXSA"/>
    <property type="match status" value="1"/>
</dbReference>
<dbReference type="InterPro" id="IPR029062">
    <property type="entry name" value="Class_I_gatase-like"/>
</dbReference>
<dbReference type="EMBL" id="AUXX01000023">
    <property type="protein sequence ID" value="KZN65001.1"/>
    <property type="molecule type" value="Genomic_DNA"/>
</dbReference>
<dbReference type="PATRIC" id="fig|1365257.3.peg.3081"/>
<keyword evidence="1" id="KW-0805">Transcription regulation</keyword>
<dbReference type="PANTHER" id="PTHR43280">
    <property type="entry name" value="ARAC-FAMILY TRANSCRIPTIONAL REGULATOR"/>
    <property type="match status" value="1"/>
</dbReference>
<dbReference type="Pfam" id="PF12833">
    <property type="entry name" value="HTH_18"/>
    <property type="match status" value="1"/>
</dbReference>
<protein>
    <recommendedName>
        <fullName evidence="4">HTH araC/xylS-type domain-containing protein</fullName>
    </recommendedName>
</protein>
<dbReference type="Gene3D" id="1.10.10.60">
    <property type="entry name" value="Homeodomain-like"/>
    <property type="match status" value="1"/>
</dbReference>
<dbReference type="InterPro" id="IPR002818">
    <property type="entry name" value="DJ-1/PfpI"/>
</dbReference>
<evidence type="ECO:0000313" key="5">
    <source>
        <dbReference type="EMBL" id="KZN65001.1"/>
    </source>
</evidence>
<dbReference type="SUPFAM" id="SSF52317">
    <property type="entry name" value="Class I glutamine amidotransferase-like"/>
    <property type="match status" value="1"/>
</dbReference>
<dbReference type="InterPro" id="IPR009057">
    <property type="entry name" value="Homeodomain-like_sf"/>
</dbReference>
<dbReference type="Gene3D" id="3.40.50.880">
    <property type="match status" value="1"/>
</dbReference>
<dbReference type="SMART" id="SM00342">
    <property type="entry name" value="HTH_ARAC"/>
    <property type="match status" value="1"/>
</dbReference>
<reference evidence="5 6" key="1">
    <citation type="submission" date="2013-07" db="EMBL/GenBank/DDBJ databases">
        <title>Comparative Genomic and Metabolomic Analysis of Twelve Strains of Pseudoalteromonas luteoviolacea.</title>
        <authorList>
            <person name="Vynne N.G."/>
            <person name="Mansson M."/>
            <person name="Gram L."/>
        </authorList>
    </citation>
    <scope>NUCLEOTIDE SEQUENCE [LARGE SCALE GENOMIC DNA]</scope>
    <source>
        <strain evidence="5 6">S4060-1</strain>
    </source>
</reference>
<sequence length="322" mass="36562">MKVALLCQKGVMASALTGIVDVLNVTNRVIKKEFYRWQIVALEDKEITSSQGLVFKADCLLSELTDFDVLVIIGSQYQNDKQLWQECQLFSQYKKVLRGKLKNKSQSTLVAGCCGVAYAAALDLLSNQKFTASWWLEAFFNRYYPHLKLDTKPIYLCDQNLYTAGAAHSYMYVVLALITQQIGSNVANKVANWLAIPEPQLHQTAFLMSSALEQHKDATVLKVQQHIKNQLKAQHSLQQLSLLACVSERTLIRRFKSAIGMTPFEYIRLLRLERAKEELIYSNQRIGDIAASVGYQDTQALAKQFKRHFGKSINEIRAQLSF</sequence>
<dbReference type="AlphaFoldDB" id="A0A161Z8M2"/>
<dbReference type="SUPFAM" id="SSF46689">
    <property type="entry name" value="Homeodomain-like"/>
    <property type="match status" value="2"/>
</dbReference>
<organism evidence="5 6">
    <name type="scientific">Pseudoalteromonas luteoviolacea S4060-1</name>
    <dbReference type="NCBI Taxonomy" id="1365257"/>
    <lineage>
        <taxon>Bacteria</taxon>
        <taxon>Pseudomonadati</taxon>
        <taxon>Pseudomonadota</taxon>
        <taxon>Gammaproteobacteria</taxon>
        <taxon>Alteromonadales</taxon>
        <taxon>Pseudoalteromonadaceae</taxon>
        <taxon>Pseudoalteromonas</taxon>
    </lineage>
</organism>
<name>A0A161Z8M2_9GAMM</name>
<dbReference type="RefSeq" id="WP_063381651.1">
    <property type="nucleotide sequence ID" value="NZ_AUXX01000023.1"/>
</dbReference>
<evidence type="ECO:0000256" key="1">
    <source>
        <dbReference type="ARBA" id="ARBA00023015"/>
    </source>
</evidence>
<keyword evidence="3" id="KW-0804">Transcription</keyword>
<proteinExistence type="predicted"/>
<comment type="caution">
    <text evidence="5">The sequence shown here is derived from an EMBL/GenBank/DDBJ whole genome shotgun (WGS) entry which is preliminary data.</text>
</comment>
<evidence type="ECO:0000259" key="4">
    <source>
        <dbReference type="PROSITE" id="PS01124"/>
    </source>
</evidence>
<dbReference type="Pfam" id="PF01965">
    <property type="entry name" value="DJ-1_PfpI"/>
    <property type="match status" value="1"/>
</dbReference>
<gene>
    <name evidence="5" type="ORF">N478_03060</name>
</gene>
<accession>A0A161Z8M2</accession>
<keyword evidence="2" id="KW-0238">DNA-binding</keyword>
<feature type="domain" description="HTH araC/xylS-type" evidence="4">
    <location>
        <begin position="221"/>
        <end position="319"/>
    </location>
</feature>
<dbReference type="GO" id="GO:0003700">
    <property type="term" value="F:DNA-binding transcription factor activity"/>
    <property type="evidence" value="ECO:0007669"/>
    <property type="project" value="InterPro"/>
</dbReference>